<evidence type="ECO:0000256" key="3">
    <source>
        <dbReference type="ARBA" id="ARBA00023002"/>
    </source>
</evidence>
<name>R8B9E4_PHAM7</name>
<gene>
    <name evidence="5" type="ORF">UCRPA7_8568</name>
</gene>
<evidence type="ECO:0000259" key="4">
    <source>
        <dbReference type="SMART" id="SM00822"/>
    </source>
</evidence>
<dbReference type="Gene3D" id="3.40.50.720">
    <property type="entry name" value="NAD(P)-binding Rossmann-like Domain"/>
    <property type="match status" value="1"/>
</dbReference>
<dbReference type="RefSeq" id="XP_007919271.1">
    <property type="nucleotide sequence ID" value="XM_007921080.1"/>
</dbReference>
<protein>
    <submittedName>
        <fullName evidence="5">Putative short-chain dehydrogenase protein</fullName>
    </submittedName>
</protein>
<accession>R8B9E4</accession>
<dbReference type="InterPro" id="IPR002347">
    <property type="entry name" value="SDR_fam"/>
</dbReference>
<dbReference type="eggNOG" id="KOG1208">
    <property type="taxonomic scope" value="Eukaryota"/>
</dbReference>
<dbReference type="PANTHER" id="PTHR24320:SF236">
    <property type="entry name" value="SHORT-CHAIN DEHYDROGENASE-RELATED"/>
    <property type="match status" value="1"/>
</dbReference>
<keyword evidence="3" id="KW-0560">Oxidoreductase</keyword>
<feature type="domain" description="Ketoreductase" evidence="4">
    <location>
        <begin position="30"/>
        <end position="240"/>
    </location>
</feature>
<dbReference type="HOGENOM" id="CLU_010194_44_6_1"/>
<dbReference type="PANTHER" id="PTHR24320">
    <property type="entry name" value="RETINOL DEHYDROGENASE"/>
    <property type="match status" value="1"/>
</dbReference>
<dbReference type="GO" id="GO:0016491">
    <property type="term" value="F:oxidoreductase activity"/>
    <property type="evidence" value="ECO:0007669"/>
    <property type="project" value="UniProtKB-KW"/>
</dbReference>
<dbReference type="KEGG" id="tmn:UCRPA7_8568"/>
<dbReference type="AlphaFoldDB" id="R8B9E4"/>
<dbReference type="OrthoDB" id="191139at2759"/>
<evidence type="ECO:0000313" key="5">
    <source>
        <dbReference type="EMBL" id="EON95930.1"/>
    </source>
</evidence>
<dbReference type="InterPro" id="IPR057326">
    <property type="entry name" value="KR_dom"/>
</dbReference>
<sequence length="330" mass="35278">MPPRQRKLHSQVFPPAPSFTEKQLPDLTGKVYLITGATSGLGQELAGLLYSHNATVFLGARSQAKADTTISSLQAAHPASHGRLVSVLIDFADLSTVKSGAAAFLSHPASAGKLHVLFHNAGVLAPPKGSATKAGHELALGTHAIGPQLLTRLLESRLKETAATEDKNTVRIVWVASTGATLAPQGGMDVKNLADHEKGPIEKYNISKAGAMFLCGLWAERLKANGIVNISLDPGNLKTNLQQTFSQEVSRIGGPILQLFLHPAIKGAYTELFAGFSPDVTVEKGLFPWGRLVKFPRQDIIQGFSSEANGGTGNAQKFWDWCEVQIQSYL</sequence>
<dbReference type="GeneID" id="19329431"/>
<evidence type="ECO:0000313" key="6">
    <source>
        <dbReference type="Proteomes" id="UP000014074"/>
    </source>
</evidence>
<dbReference type="PRINTS" id="PR00081">
    <property type="entry name" value="GDHRDH"/>
</dbReference>
<evidence type="ECO:0000256" key="2">
    <source>
        <dbReference type="ARBA" id="ARBA00022857"/>
    </source>
</evidence>
<reference evidence="6" key="1">
    <citation type="journal article" date="2013" name="Genome Announc.">
        <title>Draft genome sequence of the ascomycete Phaeoacremonium aleophilum strain UCR-PA7, a causal agent of the esca disease complex in grapevines.</title>
        <authorList>
            <person name="Blanco-Ulate B."/>
            <person name="Rolshausen P."/>
            <person name="Cantu D."/>
        </authorList>
    </citation>
    <scope>NUCLEOTIDE SEQUENCE [LARGE SCALE GENOMIC DNA]</scope>
    <source>
        <strain evidence="6">UCR-PA7</strain>
    </source>
</reference>
<proteinExistence type="inferred from homology"/>
<dbReference type="Proteomes" id="UP000014074">
    <property type="component" value="Unassembled WGS sequence"/>
</dbReference>
<dbReference type="InterPro" id="IPR036291">
    <property type="entry name" value="NAD(P)-bd_dom_sf"/>
</dbReference>
<dbReference type="SUPFAM" id="SSF51735">
    <property type="entry name" value="NAD(P)-binding Rossmann-fold domains"/>
    <property type="match status" value="1"/>
</dbReference>
<dbReference type="Pfam" id="PF00106">
    <property type="entry name" value="adh_short"/>
    <property type="match status" value="1"/>
</dbReference>
<dbReference type="EMBL" id="KB933367">
    <property type="protein sequence ID" value="EON95930.1"/>
    <property type="molecule type" value="Genomic_DNA"/>
</dbReference>
<organism evidence="5 6">
    <name type="scientific">Phaeoacremonium minimum (strain UCR-PA7)</name>
    <name type="common">Esca disease fungus</name>
    <name type="synonym">Togninia minima</name>
    <dbReference type="NCBI Taxonomy" id="1286976"/>
    <lineage>
        <taxon>Eukaryota</taxon>
        <taxon>Fungi</taxon>
        <taxon>Dikarya</taxon>
        <taxon>Ascomycota</taxon>
        <taxon>Pezizomycotina</taxon>
        <taxon>Sordariomycetes</taxon>
        <taxon>Sordariomycetidae</taxon>
        <taxon>Togniniales</taxon>
        <taxon>Togniniaceae</taxon>
        <taxon>Phaeoacremonium</taxon>
    </lineage>
</organism>
<keyword evidence="6" id="KW-1185">Reference proteome</keyword>
<keyword evidence="2" id="KW-0521">NADP</keyword>
<comment type="similarity">
    <text evidence="1">Belongs to the short-chain dehydrogenases/reductases (SDR) family.</text>
</comment>
<dbReference type="SMART" id="SM00822">
    <property type="entry name" value="PKS_KR"/>
    <property type="match status" value="1"/>
</dbReference>
<evidence type="ECO:0000256" key="1">
    <source>
        <dbReference type="ARBA" id="ARBA00006484"/>
    </source>
</evidence>